<reference evidence="1 2" key="1">
    <citation type="submission" date="2019-06" db="EMBL/GenBank/DDBJ databases">
        <title>Draft genomes of female and male turbot (Scophthalmus maximus).</title>
        <authorList>
            <person name="Xu H."/>
            <person name="Xu X.-W."/>
            <person name="Shao C."/>
            <person name="Chen S."/>
        </authorList>
    </citation>
    <scope>NUCLEOTIDE SEQUENCE [LARGE SCALE GENOMIC DNA]</scope>
    <source>
        <strain evidence="1">Ysfricsl-2016a</strain>
        <tissue evidence="1">Blood</tissue>
    </source>
</reference>
<accession>A0A6A4TM37</accession>
<comment type="caution">
    <text evidence="1">The sequence shown here is derived from an EMBL/GenBank/DDBJ whole genome shotgun (WGS) entry which is preliminary data.</text>
</comment>
<proteinExistence type="predicted"/>
<dbReference type="EMBL" id="VEVO01000003">
    <property type="protein sequence ID" value="KAF0044690.1"/>
    <property type="molecule type" value="Genomic_DNA"/>
</dbReference>
<gene>
    <name evidence="1" type="ORF">F2P81_003848</name>
</gene>
<dbReference type="Proteomes" id="UP000438429">
    <property type="component" value="Unassembled WGS sequence"/>
</dbReference>
<evidence type="ECO:0000313" key="1">
    <source>
        <dbReference type="EMBL" id="KAF0044690.1"/>
    </source>
</evidence>
<protein>
    <submittedName>
        <fullName evidence="1">Uncharacterized protein</fullName>
    </submittedName>
</protein>
<name>A0A6A4TM37_SCOMX</name>
<sequence>MCDLSVPLIYLEQCIFMYMTKPHQKRKLQILTQLLLTVSSTTVTETNDLGFATATVMLEILGYEIEKAPCREFPPRRRRLEAKIKKACSDVRQLTEVQ</sequence>
<dbReference type="AlphaFoldDB" id="A0A6A4TM37"/>
<organism evidence="1 2">
    <name type="scientific">Scophthalmus maximus</name>
    <name type="common">Turbot</name>
    <name type="synonym">Psetta maxima</name>
    <dbReference type="NCBI Taxonomy" id="52904"/>
    <lineage>
        <taxon>Eukaryota</taxon>
        <taxon>Metazoa</taxon>
        <taxon>Chordata</taxon>
        <taxon>Craniata</taxon>
        <taxon>Vertebrata</taxon>
        <taxon>Euteleostomi</taxon>
        <taxon>Actinopterygii</taxon>
        <taxon>Neopterygii</taxon>
        <taxon>Teleostei</taxon>
        <taxon>Neoteleostei</taxon>
        <taxon>Acanthomorphata</taxon>
        <taxon>Carangaria</taxon>
        <taxon>Pleuronectiformes</taxon>
        <taxon>Pleuronectoidei</taxon>
        <taxon>Scophthalmidae</taxon>
        <taxon>Scophthalmus</taxon>
    </lineage>
</organism>
<evidence type="ECO:0000313" key="2">
    <source>
        <dbReference type="Proteomes" id="UP000438429"/>
    </source>
</evidence>